<reference evidence="1 2" key="1">
    <citation type="submission" date="2019-08" db="EMBL/GenBank/DDBJ databases">
        <authorList>
            <person name="Herpell B J."/>
        </authorList>
    </citation>
    <scope>NUCLEOTIDE SEQUENCE [LARGE SCALE GENOMIC DNA]</scope>
    <source>
        <strain evidence="2">Msb3</strain>
    </source>
</reference>
<dbReference type="AlphaFoldDB" id="A0A5Q4ZL72"/>
<dbReference type="Proteomes" id="UP000325811">
    <property type="component" value="Chromosome I"/>
</dbReference>
<proteinExistence type="predicted"/>
<name>A0A5Q4ZL72_9BURK</name>
<gene>
    <name evidence="1" type="ORF">PDMSB3_2006</name>
</gene>
<organism evidence="1 2">
    <name type="scientific">Paraburkholderia dioscoreae</name>
    <dbReference type="NCBI Taxonomy" id="2604047"/>
    <lineage>
        <taxon>Bacteria</taxon>
        <taxon>Pseudomonadati</taxon>
        <taxon>Pseudomonadota</taxon>
        <taxon>Betaproteobacteria</taxon>
        <taxon>Burkholderiales</taxon>
        <taxon>Burkholderiaceae</taxon>
        <taxon>Paraburkholderia</taxon>
    </lineage>
</organism>
<accession>A0A5Q4ZL72</accession>
<dbReference type="EMBL" id="LR699553">
    <property type="protein sequence ID" value="VVD28462.1"/>
    <property type="molecule type" value="Genomic_DNA"/>
</dbReference>
<sequence>MSDHREIEPQHRKSMNDVAAVMANIFKGYGFALFIFPLDGDGGRMNYISNAERADMLVALKEFIANNEGRVHSAPESKQ</sequence>
<evidence type="ECO:0000313" key="2">
    <source>
        <dbReference type="Proteomes" id="UP000325811"/>
    </source>
</evidence>
<protein>
    <submittedName>
        <fullName evidence="1">Uncharacterized protein</fullName>
    </submittedName>
</protein>
<keyword evidence="2" id="KW-1185">Reference proteome</keyword>
<dbReference type="KEGG" id="pdio:PDMSB3_2006"/>
<evidence type="ECO:0000313" key="1">
    <source>
        <dbReference type="EMBL" id="VVD28462.1"/>
    </source>
</evidence>